<dbReference type="Gene3D" id="3.30.420.40">
    <property type="match status" value="2"/>
</dbReference>
<dbReference type="Pfam" id="PF00370">
    <property type="entry name" value="FGGY_N"/>
    <property type="match status" value="1"/>
</dbReference>
<evidence type="ECO:0000256" key="1">
    <source>
        <dbReference type="ARBA" id="ARBA00009156"/>
    </source>
</evidence>
<dbReference type="InterPro" id="IPR000577">
    <property type="entry name" value="Carb_kinase_FGGY"/>
</dbReference>
<sequence length="505" mass="55457">MNYYLCIDYGGTATKAIVFDEQGQEVSSSSFATKRQEVESGFYEVDLGESWQAIARAIGESLRLADLPASAIQAVACIGHGKGLYLLDQEQREFYPGILSADSRASDLAQAFEKRVGEIWELTRQHVVAPQAPVLLRWLKDHRPDVYQQVGAVLAAKDYVRFKLTGLVHQERGDASGNHWINFQTGAYDPAISTFFGIEEMAVVLPPLVDYQQIVGGVSQEAALQTGLLEGTPVLGGLFDIDACALGSGVLDSETFSLVAGTWNINTYPSGKSADLDSGLMNSLFPTGEYLVEASSPTSAGNLDAVLKLLMREEMILLKERGESIYETLEVFLAETDATFSKILFCPFLYGSNVGQPAEACFWGLTTQSTKSEMIRAVYEGIVFAHKQHLEQLIHSLGRAPQVLRLSGGATNSDTWMQMFADILEIPVEIPQAKELGGLGGAIACHQAVTGVSLQEAVQQMVTIDKRFNPRPNSYYLKKYQVYRRLLAAMESVWQDLLALRRAEL</sequence>
<dbReference type="SUPFAM" id="SSF53067">
    <property type="entry name" value="Actin-like ATPase domain"/>
    <property type="match status" value="2"/>
</dbReference>
<evidence type="ECO:0000256" key="3">
    <source>
        <dbReference type="ARBA" id="ARBA00022777"/>
    </source>
</evidence>
<evidence type="ECO:0000256" key="4">
    <source>
        <dbReference type="RuleBase" id="RU003733"/>
    </source>
</evidence>
<keyword evidence="3 4" id="KW-0418">Kinase</keyword>
<dbReference type="PIRSF" id="PIRSF000538">
    <property type="entry name" value="GlpK"/>
    <property type="match status" value="1"/>
</dbReference>
<dbReference type="EMBL" id="WSRS01000024">
    <property type="protein sequence ID" value="MVX58789.1"/>
    <property type="molecule type" value="Genomic_DNA"/>
</dbReference>
<dbReference type="PROSITE" id="PS00445">
    <property type="entry name" value="FGGY_KINASES_2"/>
    <property type="match status" value="1"/>
</dbReference>
<reference evidence="7 8" key="1">
    <citation type="submission" date="2019-12" db="EMBL/GenBank/DDBJ databases">
        <title>Microbes associate with the intestines of laboratory mice.</title>
        <authorList>
            <person name="Navarre W."/>
            <person name="Wong E."/>
        </authorList>
    </citation>
    <scope>NUCLEOTIDE SEQUENCE [LARGE SCALE GENOMIC DNA]</scope>
    <source>
        <strain evidence="7 8">NM51_B2-22</strain>
    </source>
</reference>
<dbReference type="GO" id="GO:0016301">
    <property type="term" value="F:kinase activity"/>
    <property type="evidence" value="ECO:0007669"/>
    <property type="project" value="UniProtKB-KW"/>
</dbReference>
<dbReference type="GO" id="GO:0005975">
    <property type="term" value="P:carbohydrate metabolic process"/>
    <property type="evidence" value="ECO:0007669"/>
    <property type="project" value="InterPro"/>
</dbReference>
<feature type="domain" description="Carbohydrate kinase FGGY N-terminal" evidence="5">
    <location>
        <begin position="3"/>
        <end position="247"/>
    </location>
</feature>
<accession>A0A7X3G9Q6</accession>
<dbReference type="InterPro" id="IPR018484">
    <property type="entry name" value="FGGY_N"/>
</dbReference>
<evidence type="ECO:0000313" key="8">
    <source>
        <dbReference type="Proteomes" id="UP000461595"/>
    </source>
</evidence>
<dbReference type="OrthoDB" id="9805576at2"/>
<name>A0A7X3G9Q6_9STRE</name>
<dbReference type="CDD" id="cd07802">
    <property type="entry name" value="ASKHA_NBD_FGGY_EcLyxK-like"/>
    <property type="match status" value="1"/>
</dbReference>
<protein>
    <submittedName>
        <fullName evidence="7">Carbohydrate kinase</fullName>
    </submittedName>
</protein>
<dbReference type="InterPro" id="IPR050406">
    <property type="entry name" value="FGGY_Carb_Kinase"/>
</dbReference>
<evidence type="ECO:0000256" key="2">
    <source>
        <dbReference type="ARBA" id="ARBA00022679"/>
    </source>
</evidence>
<organism evidence="7 8">
    <name type="scientific">Streptococcus danieliae</name>
    <dbReference type="NCBI Taxonomy" id="747656"/>
    <lineage>
        <taxon>Bacteria</taxon>
        <taxon>Bacillati</taxon>
        <taxon>Bacillota</taxon>
        <taxon>Bacilli</taxon>
        <taxon>Lactobacillales</taxon>
        <taxon>Streptococcaceae</taxon>
        <taxon>Streptococcus</taxon>
    </lineage>
</organism>
<dbReference type="PANTHER" id="PTHR43095:SF3">
    <property type="entry name" value="L-XYLULOSE_3-KETO-L-GULONATE KINASE"/>
    <property type="match status" value="1"/>
</dbReference>
<comment type="similarity">
    <text evidence="1 4">Belongs to the FGGY kinase family.</text>
</comment>
<dbReference type="AlphaFoldDB" id="A0A7X3G9Q6"/>
<dbReference type="InterPro" id="IPR018483">
    <property type="entry name" value="Carb_kinase_FGGY_CS"/>
</dbReference>
<evidence type="ECO:0000313" key="7">
    <source>
        <dbReference type="EMBL" id="MVX58789.1"/>
    </source>
</evidence>
<dbReference type="RefSeq" id="WP_160332600.1">
    <property type="nucleotide sequence ID" value="NZ_WSRS01000024.1"/>
</dbReference>
<dbReference type="Proteomes" id="UP000461595">
    <property type="component" value="Unassembled WGS sequence"/>
</dbReference>
<evidence type="ECO:0000259" key="5">
    <source>
        <dbReference type="Pfam" id="PF00370"/>
    </source>
</evidence>
<keyword evidence="2 4" id="KW-0808">Transferase</keyword>
<gene>
    <name evidence="7" type="ORF">E5983_03900</name>
</gene>
<feature type="domain" description="Carbohydrate kinase FGGY C-terminal" evidence="6">
    <location>
        <begin position="258"/>
        <end position="445"/>
    </location>
</feature>
<dbReference type="GO" id="GO:0016773">
    <property type="term" value="F:phosphotransferase activity, alcohol group as acceptor"/>
    <property type="evidence" value="ECO:0007669"/>
    <property type="project" value="InterPro"/>
</dbReference>
<evidence type="ECO:0000259" key="6">
    <source>
        <dbReference type="Pfam" id="PF02782"/>
    </source>
</evidence>
<dbReference type="InterPro" id="IPR043129">
    <property type="entry name" value="ATPase_NBD"/>
</dbReference>
<dbReference type="Pfam" id="PF02782">
    <property type="entry name" value="FGGY_C"/>
    <property type="match status" value="1"/>
</dbReference>
<proteinExistence type="inferred from homology"/>
<comment type="caution">
    <text evidence="7">The sequence shown here is derived from an EMBL/GenBank/DDBJ whole genome shotgun (WGS) entry which is preliminary data.</text>
</comment>
<dbReference type="PANTHER" id="PTHR43095">
    <property type="entry name" value="SUGAR KINASE"/>
    <property type="match status" value="1"/>
</dbReference>
<dbReference type="InterPro" id="IPR018485">
    <property type="entry name" value="FGGY_C"/>
</dbReference>